<dbReference type="InterPro" id="IPR050385">
    <property type="entry name" value="Archaeal_FAD_synthase"/>
</dbReference>
<sequence length="147" mass="17109">MSKKLKIGYTTGVFDMFHIGHLNILRNAKLECDYLIVGITSDELSKSEKNVEPIIPFNERMAIVESIKYVDMVVPQTSYDKIAAWNDLRFNIMFVGDDWKGTPKWKKLEKEFSELGVRIHYFQYTKHTSSTKLRKVVDDILSVKSKE</sequence>
<dbReference type="EMBL" id="JAQQAL010000011">
    <property type="protein sequence ID" value="MDC7226168.1"/>
    <property type="molecule type" value="Genomic_DNA"/>
</dbReference>
<dbReference type="SUPFAM" id="SSF52374">
    <property type="entry name" value="Nucleotidylyl transferase"/>
    <property type="match status" value="1"/>
</dbReference>
<evidence type="ECO:0000259" key="3">
    <source>
        <dbReference type="Pfam" id="PF01467"/>
    </source>
</evidence>
<reference evidence="4 5" key="1">
    <citation type="submission" date="2022-12" db="EMBL/GenBank/DDBJ databases">
        <title>Metagenome assembled genome from gulf of manar.</title>
        <authorList>
            <person name="Kohli P."/>
            <person name="Pk S."/>
            <person name="Venkata Ramana C."/>
            <person name="Sasikala C."/>
        </authorList>
    </citation>
    <scope>NUCLEOTIDE SEQUENCE [LARGE SCALE GENOMIC DNA]</scope>
    <source>
        <strain evidence="4">JB008</strain>
    </source>
</reference>
<keyword evidence="1" id="KW-0808">Transferase</keyword>
<organism evidence="4 5">
    <name type="scientific">Candidatus Thalassospirochaeta sargassi</name>
    <dbReference type="NCBI Taxonomy" id="3119039"/>
    <lineage>
        <taxon>Bacteria</taxon>
        <taxon>Pseudomonadati</taxon>
        <taxon>Spirochaetota</taxon>
        <taxon>Spirochaetia</taxon>
        <taxon>Spirochaetales</taxon>
        <taxon>Spirochaetaceae</taxon>
        <taxon>Candidatus Thalassospirochaeta</taxon>
    </lineage>
</organism>
<evidence type="ECO:0000313" key="4">
    <source>
        <dbReference type="EMBL" id="MDC7226168.1"/>
    </source>
</evidence>
<accession>A0AAJ1IBD8</accession>
<proteinExistence type="predicted"/>
<dbReference type="PANTHER" id="PTHR43793:SF1">
    <property type="entry name" value="FAD SYNTHASE"/>
    <property type="match status" value="1"/>
</dbReference>
<dbReference type="Pfam" id="PF01467">
    <property type="entry name" value="CTP_transf_like"/>
    <property type="match status" value="1"/>
</dbReference>
<dbReference type="InterPro" id="IPR014729">
    <property type="entry name" value="Rossmann-like_a/b/a_fold"/>
</dbReference>
<protein>
    <submittedName>
        <fullName evidence="4">Adenylyltransferase/cytidyltransferase family protein</fullName>
    </submittedName>
</protein>
<feature type="domain" description="Cytidyltransferase-like" evidence="3">
    <location>
        <begin position="9"/>
        <end position="135"/>
    </location>
</feature>
<dbReference type="GO" id="GO:0016779">
    <property type="term" value="F:nucleotidyltransferase activity"/>
    <property type="evidence" value="ECO:0007669"/>
    <property type="project" value="UniProtKB-KW"/>
</dbReference>
<evidence type="ECO:0000256" key="1">
    <source>
        <dbReference type="ARBA" id="ARBA00022679"/>
    </source>
</evidence>
<evidence type="ECO:0000256" key="2">
    <source>
        <dbReference type="ARBA" id="ARBA00022695"/>
    </source>
</evidence>
<dbReference type="InterPro" id="IPR004821">
    <property type="entry name" value="Cyt_trans-like"/>
</dbReference>
<gene>
    <name evidence="4" type="ORF">PQJ61_05345</name>
</gene>
<evidence type="ECO:0000313" key="5">
    <source>
        <dbReference type="Proteomes" id="UP001221217"/>
    </source>
</evidence>
<dbReference type="Gene3D" id="3.40.50.620">
    <property type="entry name" value="HUPs"/>
    <property type="match status" value="1"/>
</dbReference>
<keyword evidence="2 4" id="KW-0548">Nucleotidyltransferase</keyword>
<name>A0AAJ1IBD8_9SPIO</name>
<dbReference type="AlphaFoldDB" id="A0AAJ1IBD8"/>
<dbReference type="PANTHER" id="PTHR43793">
    <property type="entry name" value="FAD SYNTHASE"/>
    <property type="match status" value="1"/>
</dbReference>
<dbReference type="Proteomes" id="UP001221217">
    <property type="component" value="Unassembled WGS sequence"/>
</dbReference>
<dbReference type="NCBIfam" id="TIGR00125">
    <property type="entry name" value="cyt_tran_rel"/>
    <property type="match status" value="1"/>
</dbReference>
<comment type="caution">
    <text evidence="4">The sequence shown here is derived from an EMBL/GenBank/DDBJ whole genome shotgun (WGS) entry which is preliminary data.</text>
</comment>